<dbReference type="Pfam" id="PF03704">
    <property type="entry name" value="BTAD"/>
    <property type="match status" value="1"/>
</dbReference>
<protein>
    <submittedName>
        <fullName evidence="7">DNA-binding SARP family transcriptional activator</fullName>
    </submittedName>
</protein>
<organism evidence="7 8">
    <name type="scientific">Micromonospora echinospora</name>
    <name type="common">Micromonospora purpurea</name>
    <dbReference type="NCBI Taxonomy" id="1877"/>
    <lineage>
        <taxon>Bacteria</taxon>
        <taxon>Bacillati</taxon>
        <taxon>Actinomycetota</taxon>
        <taxon>Actinomycetes</taxon>
        <taxon>Micromonosporales</taxon>
        <taxon>Micromonosporaceae</taxon>
        <taxon>Micromonospora</taxon>
    </lineage>
</organism>
<dbReference type="InterPro" id="IPR011990">
    <property type="entry name" value="TPR-like_helical_dom_sf"/>
</dbReference>
<dbReference type="InterPro" id="IPR041664">
    <property type="entry name" value="AAA_16"/>
</dbReference>
<evidence type="ECO:0000256" key="5">
    <source>
        <dbReference type="PROSITE-ProRule" id="PRU01091"/>
    </source>
</evidence>
<dbReference type="PROSITE" id="PS51755">
    <property type="entry name" value="OMPR_PHOB"/>
    <property type="match status" value="1"/>
</dbReference>
<keyword evidence="4" id="KW-0804">Transcription</keyword>
<dbReference type="SMART" id="SM01043">
    <property type="entry name" value="BTAD"/>
    <property type="match status" value="1"/>
</dbReference>
<keyword evidence="2" id="KW-0805">Transcription regulation</keyword>
<dbReference type="EMBL" id="JACHJC010000001">
    <property type="protein sequence ID" value="MBB5113258.1"/>
    <property type="molecule type" value="Genomic_DNA"/>
</dbReference>
<dbReference type="SUPFAM" id="SSF48452">
    <property type="entry name" value="TPR-like"/>
    <property type="match status" value="1"/>
</dbReference>
<dbReference type="SUPFAM" id="SSF46894">
    <property type="entry name" value="C-terminal effector domain of the bipartite response regulators"/>
    <property type="match status" value="1"/>
</dbReference>
<reference evidence="7 8" key="1">
    <citation type="submission" date="2020-08" db="EMBL/GenBank/DDBJ databases">
        <title>Sequencing the genomes of 1000 actinobacteria strains.</title>
        <authorList>
            <person name="Klenk H.-P."/>
        </authorList>
    </citation>
    <scope>NUCLEOTIDE SEQUENCE [LARGE SCALE GENOMIC DNA]</scope>
    <source>
        <strain evidence="7 8">DSM 43036</strain>
    </source>
</reference>
<dbReference type="Gene3D" id="1.25.40.10">
    <property type="entry name" value="Tetratricopeptide repeat domain"/>
    <property type="match status" value="1"/>
</dbReference>
<evidence type="ECO:0000256" key="2">
    <source>
        <dbReference type="ARBA" id="ARBA00023015"/>
    </source>
</evidence>
<evidence type="ECO:0000313" key="7">
    <source>
        <dbReference type="EMBL" id="MBB5113258.1"/>
    </source>
</evidence>
<dbReference type="Pfam" id="PF13191">
    <property type="entry name" value="AAA_16"/>
    <property type="match status" value="1"/>
</dbReference>
<dbReference type="PANTHER" id="PTHR35807">
    <property type="entry name" value="TRANSCRIPTIONAL REGULATOR REDD-RELATED"/>
    <property type="match status" value="1"/>
</dbReference>
<name>A0ABR6MCZ6_MICEC</name>
<keyword evidence="3 5" id="KW-0238">DNA-binding</keyword>
<dbReference type="InterPro" id="IPR001867">
    <property type="entry name" value="OmpR/PhoB-type_DNA-bd"/>
</dbReference>
<evidence type="ECO:0000313" key="8">
    <source>
        <dbReference type="Proteomes" id="UP000618986"/>
    </source>
</evidence>
<comment type="similarity">
    <text evidence="1">Belongs to the AfsR/DnrI/RedD regulatory family.</text>
</comment>
<dbReference type="Gene3D" id="3.40.50.300">
    <property type="entry name" value="P-loop containing nucleotide triphosphate hydrolases"/>
    <property type="match status" value="1"/>
</dbReference>
<dbReference type="Proteomes" id="UP000618986">
    <property type="component" value="Unassembled WGS sequence"/>
</dbReference>
<sequence length="599" mass="64924">MSELEFRVLGPVEVWRDGRRVMLPGSKITTVLAALLLARGKVVPHVELSSLLWGWDPPATVDAQIYTYVSRLRKRLDFEVKIVREHAGYTLHIGNSFVDLFAFEDLAAQGAERLAEGHRAAAANDLESALSLWRGPALANVTEPLARRHLPWLDEAYALACERKFEAELGLGINLELIPELTELVARYPLREQFRAQLVLALHRAGRRSEALVAYDQARRALADQLGVSPGEALAQAYDEVLVSDTPEAPAPARPEPSAVVAEAAQVTLPPDEAYFVGRANELAALEKMLTGDRTATNGPRQIVLTGAVGTGKTALAVRAAHRCAHAFAGGTAYASLTDANGASLPASAVLKRLLYGLRERVDPAWSDEELALRFRAASARRPVLIILDDVRADSDLTAVTPNHASATLLLISRSHLVVTGWRDTIFLKPMGLAEGIVLLAAIGGEERILADLVAARAVVEFCDGLPAALRVCGTRLAAHPLWPVRRLAHRLADPARRLDELSLGDELLRGRLLSAFRSLPDTARRSLSMFEDVGPDAFTATSLRLPGSIPEAEAEQVLDMLVEARLVEEVAVDDLGGSQFRMTGLMRLLAIDLARAPS</sequence>
<evidence type="ECO:0000256" key="3">
    <source>
        <dbReference type="ARBA" id="ARBA00023125"/>
    </source>
</evidence>
<proteinExistence type="inferred from homology"/>
<dbReference type="InterPro" id="IPR027417">
    <property type="entry name" value="P-loop_NTPase"/>
</dbReference>
<gene>
    <name evidence="7" type="ORF">FHU28_003097</name>
</gene>
<dbReference type="PRINTS" id="PR00364">
    <property type="entry name" value="DISEASERSIST"/>
</dbReference>
<accession>A0ABR6MCZ6</accession>
<dbReference type="GO" id="GO:0003677">
    <property type="term" value="F:DNA binding"/>
    <property type="evidence" value="ECO:0007669"/>
    <property type="project" value="UniProtKB-KW"/>
</dbReference>
<keyword evidence="8" id="KW-1185">Reference proteome</keyword>
<dbReference type="InterPro" id="IPR036388">
    <property type="entry name" value="WH-like_DNA-bd_sf"/>
</dbReference>
<feature type="DNA-binding region" description="OmpR/PhoB-type" evidence="5">
    <location>
        <begin position="1"/>
        <end position="93"/>
    </location>
</feature>
<dbReference type="RefSeq" id="WP_184684831.1">
    <property type="nucleotide sequence ID" value="NZ_JACHJC010000001.1"/>
</dbReference>
<evidence type="ECO:0000256" key="4">
    <source>
        <dbReference type="ARBA" id="ARBA00023163"/>
    </source>
</evidence>
<dbReference type="InterPro" id="IPR005158">
    <property type="entry name" value="BTAD"/>
</dbReference>
<dbReference type="Gene3D" id="1.10.10.10">
    <property type="entry name" value="Winged helix-like DNA-binding domain superfamily/Winged helix DNA-binding domain"/>
    <property type="match status" value="1"/>
</dbReference>
<dbReference type="CDD" id="cd15831">
    <property type="entry name" value="BTAD"/>
    <property type="match status" value="1"/>
</dbReference>
<evidence type="ECO:0000259" key="6">
    <source>
        <dbReference type="PROSITE" id="PS51755"/>
    </source>
</evidence>
<evidence type="ECO:0000256" key="1">
    <source>
        <dbReference type="ARBA" id="ARBA00005820"/>
    </source>
</evidence>
<dbReference type="InterPro" id="IPR016032">
    <property type="entry name" value="Sig_transdc_resp-reg_C-effctor"/>
</dbReference>
<dbReference type="InterPro" id="IPR051677">
    <property type="entry name" value="AfsR-DnrI-RedD_regulator"/>
</dbReference>
<dbReference type="PANTHER" id="PTHR35807:SF1">
    <property type="entry name" value="TRANSCRIPTIONAL REGULATOR REDD"/>
    <property type="match status" value="1"/>
</dbReference>
<dbReference type="SUPFAM" id="SSF52540">
    <property type="entry name" value="P-loop containing nucleoside triphosphate hydrolases"/>
    <property type="match status" value="1"/>
</dbReference>
<feature type="domain" description="OmpR/PhoB-type" evidence="6">
    <location>
        <begin position="1"/>
        <end position="93"/>
    </location>
</feature>
<dbReference type="Pfam" id="PF00486">
    <property type="entry name" value="Trans_reg_C"/>
    <property type="match status" value="1"/>
</dbReference>
<dbReference type="GeneID" id="300293665"/>
<comment type="caution">
    <text evidence="7">The sequence shown here is derived from an EMBL/GenBank/DDBJ whole genome shotgun (WGS) entry which is preliminary data.</text>
</comment>
<dbReference type="SMART" id="SM00862">
    <property type="entry name" value="Trans_reg_C"/>
    <property type="match status" value="1"/>
</dbReference>